<dbReference type="Gene3D" id="3.30.420.10">
    <property type="entry name" value="Ribonuclease H-like superfamily/Ribonuclease H"/>
    <property type="match status" value="1"/>
</dbReference>
<dbReference type="InterPro" id="IPR050951">
    <property type="entry name" value="Retrovirus_Pol_polyprotein"/>
</dbReference>
<organism evidence="2 3">
    <name type="scientific">Artemia franciscana</name>
    <name type="common">Brine shrimp</name>
    <name type="synonym">Artemia sanfranciscana</name>
    <dbReference type="NCBI Taxonomy" id="6661"/>
    <lineage>
        <taxon>Eukaryota</taxon>
        <taxon>Metazoa</taxon>
        <taxon>Ecdysozoa</taxon>
        <taxon>Arthropoda</taxon>
        <taxon>Crustacea</taxon>
        <taxon>Branchiopoda</taxon>
        <taxon>Anostraca</taxon>
        <taxon>Artemiidae</taxon>
        <taxon>Artemia</taxon>
    </lineage>
</organism>
<dbReference type="EMBL" id="JAVRJZ010000012">
    <property type="protein sequence ID" value="KAK2715839.1"/>
    <property type="molecule type" value="Genomic_DNA"/>
</dbReference>
<keyword evidence="3" id="KW-1185">Reference proteome</keyword>
<evidence type="ECO:0000313" key="2">
    <source>
        <dbReference type="EMBL" id="KAK2715839.1"/>
    </source>
</evidence>
<dbReference type="GO" id="GO:0003676">
    <property type="term" value="F:nucleic acid binding"/>
    <property type="evidence" value="ECO:0007669"/>
    <property type="project" value="InterPro"/>
</dbReference>
<sequence length="419" mass="48047">MEQTILADINRLFDDQLRELILSKGQNSQIFTKSAYLDMIEKVKISKNKVSNKKPEDYQRLRRFDIVSIGEEERLIVPASGGNVMRFYVHTEEIFQILHSTHVSIGHGGRNQMVNVLKLRYKNITREMIVTYLNLCVTCERKHSVSKKNLVARPSLSSVINARCHVDLIDMQSQEDNQYNFILVYQDSLTKFLQLRSLKSDDPKEVAYVLVDIFTIFGAPNVLESGIGREFASKVVKEFSVIWPDLKMVHGKPSQRSLEQANQDIVAMLNSWLEDNHTTKWSEGLRFVQLMKNRSHHAGINSNPYEAMFSTKLKIGLKSYLPQQPLVDINSEEDLETILNDKDEIKSKVPEIVQNTAMKEEHPAQAPGPSQISHHLFILNVQHDNAIKIETDPSLYDSQEAQRSCNLMHQEPAADKEQF</sequence>
<dbReference type="AlphaFoldDB" id="A0AA88HXH2"/>
<dbReference type="InterPro" id="IPR036397">
    <property type="entry name" value="RNaseH_sf"/>
</dbReference>
<feature type="domain" description="Integrase catalytic" evidence="1">
    <location>
        <begin position="150"/>
        <end position="312"/>
    </location>
</feature>
<proteinExistence type="predicted"/>
<reference evidence="2" key="1">
    <citation type="submission" date="2023-07" db="EMBL/GenBank/DDBJ databases">
        <title>Chromosome-level genome assembly of Artemia franciscana.</title>
        <authorList>
            <person name="Jo E."/>
        </authorList>
    </citation>
    <scope>NUCLEOTIDE SEQUENCE</scope>
    <source>
        <tissue evidence="2">Whole body</tissue>
    </source>
</reference>
<dbReference type="InterPro" id="IPR001584">
    <property type="entry name" value="Integrase_cat-core"/>
</dbReference>
<protein>
    <recommendedName>
        <fullName evidence="1">Integrase catalytic domain-containing protein</fullName>
    </recommendedName>
</protein>
<comment type="caution">
    <text evidence="2">The sequence shown here is derived from an EMBL/GenBank/DDBJ whole genome shotgun (WGS) entry which is preliminary data.</text>
</comment>
<dbReference type="PANTHER" id="PTHR37984:SF5">
    <property type="entry name" value="PROTEIN NYNRIN-LIKE"/>
    <property type="match status" value="1"/>
</dbReference>
<dbReference type="Proteomes" id="UP001187531">
    <property type="component" value="Unassembled WGS sequence"/>
</dbReference>
<dbReference type="PROSITE" id="PS50994">
    <property type="entry name" value="INTEGRASE"/>
    <property type="match status" value="1"/>
</dbReference>
<dbReference type="SUPFAM" id="SSF53098">
    <property type="entry name" value="Ribonuclease H-like"/>
    <property type="match status" value="1"/>
</dbReference>
<evidence type="ECO:0000313" key="3">
    <source>
        <dbReference type="Proteomes" id="UP001187531"/>
    </source>
</evidence>
<dbReference type="GO" id="GO:0015074">
    <property type="term" value="P:DNA integration"/>
    <property type="evidence" value="ECO:0007669"/>
    <property type="project" value="InterPro"/>
</dbReference>
<dbReference type="PANTHER" id="PTHR37984">
    <property type="entry name" value="PROTEIN CBG26694"/>
    <property type="match status" value="1"/>
</dbReference>
<evidence type="ECO:0000259" key="1">
    <source>
        <dbReference type="PROSITE" id="PS50994"/>
    </source>
</evidence>
<dbReference type="InterPro" id="IPR012337">
    <property type="entry name" value="RNaseH-like_sf"/>
</dbReference>
<accession>A0AA88HXH2</accession>
<gene>
    <name evidence="2" type="ORF">QYM36_010414</name>
</gene>
<name>A0AA88HXH2_ARTSF</name>